<dbReference type="EMBL" id="LMTR01000065">
    <property type="protein sequence ID" value="KWT67367.1"/>
    <property type="molecule type" value="Genomic_DNA"/>
</dbReference>
<evidence type="ECO:0000313" key="1">
    <source>
        <dbReference type="EMBL" id="KWT67367.1"/>
    </source>
</evidence>
<protein>
    <submittedName>
        <fullName evidence="1">Uncharacterized protein</fullName>
    </submittedName>
</protein>
<accession>A0A109BFV0</accession>
<dbReference type="AlphaFoldDB" id="A0A109BFV0"/>
<reference evidence="1 2" key="1">
    <citation type="submission" date="2015-10" db="EMBL/GenBank/DDBJ databases">
        <title>Transcriptomic analysis of a linuron degrading triple-species bacterial consortium.</title>
        <authorList>
            <person name="Albers P."/>
        </authorList>
    </citation>
    <scope>NUCLEOTIDE SEQUENCE [LARGE SCALE GENOMIC DNA]</scope>
    <source>
        <strain evidence="1 2">WDL6</strain>
    </source>
</reference>
<evidence type="ECO:0000313" key="2">
    <source>
        <dbReference type="Proteomes" id="UP000059074"/>
    </source>
</evidence>
<dbReference type="Proteomes" id="UP000059074">
    <property type="component" value="Unassembled WGS sequence"/>
</dbReference>
<organism evidence="1 2">
    <name type="scientific">Hyphomicrobium sulfonivorans</name>
    <dbReference type="NCBI Taxonomy" id="121290"/>
    <lineage>
        <taxon>Bacteria</taxon>
        <taxon>Pseudomonadati</taxon>
        <taxon>Pseudomonadota</taxon>
        <taxon>Alphaproteobacteria</taxon>
        <taxon>Hyphomicrobiales</taxon>
        <taxon>Hyphomicrobiaceae</taxon>
        <taxon>Hyphomicrobium</taxon>
    </lineage>
</organism>
<keyword evidence="2" id="KW-1185">Reference proteome</keyword>
<proteinExistence type="predicted"/>
<comment type="caution">
    <text evidence="1">The sequence shown here is derived from an EMBL/GenBank/DDBJ whole genome shotgun (WGS) entry which is preliminary data.</text>
</comment>
<name>A0A109BFV0_HYPSL</name>
<gene>
    <name evidence="1" type="ORF">APY04_1932</name>
</gene>
<dbReference type="PATRIC" id="fig|121290.4.peg.3328"/>
<sequence>MGETRQIALHEVKRLFADAGYSQCRLQGYFSAATGQKG</sequence>